<keyword evidence="3" id="KW-1185">Reference proteome</keyword>
<gene>
    <name evidence="2" type="ORF">GCM10017621_12590</name>
</gene>
<organism evidence="2 3">
    <name type="scientific">Maricaulis virginensis</name>
    <dbReference type="NCBI Taxonomy" id="144022"/>
    <lineage>
        <taxon>Bacteria</taxon>
        <taxon>Pseudomonadati</taxon>
        <taxon>Pseudomonadota</taxon>
        <taxon>Alphaproteobacteria</taxon>
        <taxon>Maricaulales</taxon>
        <taxon>Maricaulaceae</taxon>
        <taxon>Maricaulis</taxon>
    </lineage>
</organism>
<evidence type="ECO:0000313" key="2">
    <source>
        <dbReference type="EMBL" id="GLK51751.1"/>
    </source>
</evidence>
<dbReference type="AlphaFoldDB" id="A0A9W6IK20"/>
<dbReference type="EMBL" id="BSFE01000003">
    <property type="protein sequence ID" value="GLK51751.1"/>
    <property type="molecule type" value="Genomic_DNA"/>
</dbReference>
<reference evidence="2" key="2">
    <citation type="submission" date="2023-01" db="EMBL/GenBank/DDBJ databases">
        <authorList>
            <person name="Sun Q."/>
            <person name="Evtushenko L."/>
        </authorList>
    </citation>
    <scope>NUCLEOTIDE SEQUENCE</scope>
    <source>
        <strain evidence="2">VKM B-1513</strain>
    </source>
</reference>
<feature type="region of interest" description="Disordered" evidence="1">
    <location>
        <begin position="1"/>
        <end position="21"/>
    </location>
</feature>
<dbReference type="Proteomes" id="UP001143486">
    <property type="component" value="Unassembled WGS sequence"/>
</dbReference>
<evidence type="ECO:0000313" key="3">
    <source>
        <dbReference type="Proteomes" id="UP001143486"/>
    </source>
</evidence>
<sequence>MDAAPVIGDQADADSKPDQVHDPFPAELMPPNCRRASEIAEVTYNIVMDLRTWFVRTDDEGGVADIGPSEAISFGIRTVGGNREKDVFAVEQEAVPKFGGRFASRNHYINGPVTEL</sequence>
<accession>A0A9W6IK20</accession>
<evidence type="ECO:0000256" key="1">
    <source>
        <dbReference type="SAM" id="MobiDB-lite"/>
    </source>
</evidence>
<reference evidence="2" key="1">
    <citation type="journal article" date="2014" name="Int. J. Syst. Evol. Microbiol.">
        <title>Complete genome sequence of Corynebacterium casei LMG S-19264T (=DSM 44701T), isolated from a smear-ripened cheese.</title>
        <authorList>
            <consortium name="US DOE Joint Genome Institute (JGI-PGF)"/>
            <person name="Walter F."/>
            <person name="Albersmeier A."/>
            <person name="Kalinowski J."/>
            <person name="Ruckert C."/>
        </authorList>
    </citation>
    <scope>NUCLEOTIDE SEQUENCE</scope>
    <source>
        <strain evidence="2">VKM B-1513</strain>
    </source>
</reference>
<proteinExistence type="predicted"/>
<name>A0A9W6IK20_9PROT</name>
<protein>
    <submittedName>
        <fullName evidence="2">Uncharacterized protein</fullName>
    </submittedName>
</protein>
<comment type="caution">
    <text evidence="2">The sequence shown here is derived from an EMBL/GenBank/DDBJ whole genome shotgun (WGS) entry which is preliminary data.</text>
</comment>